<evidence type="ECO:0000256" key="4">
    <source>
        <dbReference type="ARBA" id="ARBA00016337"/>
    </source>
</evidence>
<dbReference type="Pfam" id="PF02424">
    <property type="entry name" value="ApbE"/>
    <property type="match status" value="1"/>
</dbReference>
<evidence type="ECO:0000256" key="3">
    <source>
        <dbReference type="ARBA" id="ARBA00011955"/>
    </source>
</evidence>
<protein>
    <recommendedName>
        <fullName evidence="4 12">FAD:protein FMN transferase</fullName>
        <ecNumber evidence="3 12">2.7.1.180</ecNumber>
    </recommendedName>
    <alternativeName>
        <fullName evidence="10 12">Flavin transferase</fullName>
    </alternativeName>
</protein>
<evidence type="ECO:0000256" key="2">
    <source>
        <dbReference type="ARBA" id="ARBA00008282"/>
    </source>
</evidence>
<dbReference type="InterPro" id="IPR003374">
    <property type="entry name" value="ApbE-like_sf"/>
</dbReference>
<evidence type="ECO:0000256" key="5">
    <source>
        <dbReference type="ARBA" id="ARBA00022630"/>
    </source>
</evidence>
<keyword evidence="5 12" id="KW-0285">Flavoprotein</keyword>
<gene>
    <name evidence="13" type="ORF">GCM10022414_22430</name>
</gene>
<comment type="caution">
    <text evidence="13">The sequence shown here is derived from an EMBL/GenBank/DDBJ whole genome shotgun (WGS) entry which is preliminary data.</text>
</comment>
<keyword evidence="7 12" id="KW-0479">Metal-binding</keyword>
<dbReference type="RefSeq" id="WP_344935886.1">
    <property type="nucleotide sequence ID" value="NZ_BAABDM010000003.1"/>
</dbReference>
<evidence type="ECO:0000256" key="9">
    <source>
        <dbReference type="ARBA" id="ARBA00022842"/>
    </source>
</evidence>
<dbReference type="Proteomes" id="UP001500392">
    <property type="component" value="Unassembled WGS sequence"/>
</dbReference>
<evidence type="ECO:0000256" key="8">
    <source>
        <dbReference type="ARBA" id="ARBA00022827"/>
    </source>
</evidence>
<comment type="similarity">
    <text evidence="2 12">Belongs to the ApbE family.</text>
</comment>
<proteinExistence type="inferred from homology"/>
<evidence type="ECO:0000256" key="7">
    <source>
        <dbReference type="ARBA" id="ARBA00022723"/>
    </source>
</evidence>
<keyword evidence="8 12" id="KW-0274">FAD</keyword>
<keyword evidence="14" id="KW-1185">Reference proteome</keyword>
<accession>A0ABP7WUR9</accession>
<keyword evidence="9 12" id="KW-0460">Magnesium</keyword>
<evidence type="ECO:0000313" key="13">
    <source>
        <dbReference type="EMBL" id="GAA4097250.1"/>
    </source>
</evidence>
<dbReference type="EMBL" id="BAABDM010000003">
    <property type="protein sequence ID" value="GAA4097250.1"/>
    <property type="molecule type" value="Genomic_DNA"/>
</dbReference>
<name>A0ABP7WUR9_9GAMM</name>
<reference evidence="14" key="1">
    <citation type="journal article" date="2019" name="Int. J. Syst. Evol. Microbiol.">
        <title>The Global Catalogue of Microorganisms (GCM) 10K type strain sequencing project: providing services to taxonomists for standard genome sequencing and annotation.</title>
        <authorList>
            <consortium name="The Broad Institute Genomics Platform"/>
            <consortium name="The Broad Institute Genome Sequencing Center for Infectious Disease"/>
            <person name="Wu L."/>
            <person name="Ma J."/>
        </authorList>
    </citation>
    <scope>NUCLEOTIDE SEQUENCE [LARGE SCALE GENOMIC DNA]</scope>
    <source>
        <strain evidence="14">JCM 17304</strain>
    </source>
</reference>
<evidence type="ECO:0000256" key="1">
    <source>
        <dbReference type="ARBA" id="ARBA00001946"/>
    </source>
</evidence>
<dbReference type="GO" id="GO:0016740">
    <property type="term" value="F:transferase activity"/>
    <property type="evidence" value="ECO:0007669"/>
    <property type="project" value="UniProtKB-KW"/>
</dbReference>
<dbReference type="EC" id="2.7.1.180" evidence="3 12"/>
<evidence type="ECO:0000256" key="11">
    <source>
        <dbReference type="ARBA" id="ARBA00048540"/>
    </source>
</evidence>
<evidence type="ECO:0000313" key="14">
    <source>
        <dbReference type="Proteomes" id="UP001500392"/>
    </source>
</evidence>
<dbReference type="PANTHER" id="PTHR30040:SF2">
    <property type="entry name" value="FAD:PROTEIN FMN TRANSFERASE"/>
    <property type="match status" value="1"/>
</dbReference>
<dbReference type="Gene3D" id="3.10.520.10">
    <property type="entry name" value="ApbE-like domains"/>
    <property type="match status" value="1"/>
</dbReference>
<dbReference type="PANTHER" id="PTHR30040">
    <property type="entry name" value="THIAMINE BIOSYNTHESIS LIPOPROTEIN APBE"/>
    <property type="match status" value="1"/>
</dbReference>
<comment type="cofactor">
    <cofactor evidence="1">
        <name>Mg(2+)</name>
        <dbReference type="ChEBI" id="CHEBI:18420"/>
    </cofactor>
</comment>
<keyword evidence="6 12" id="KW-0808">Transferase</keyword>
<evidence type="ECO:0000256" key="6">
    <source>
        <dbReference type="ARBA" id="ARBA00022679"/>
    </source>
</evidence>
<dbReference type="SUPFAM" id="SSF143631">
    <property type="entry name" value="ApbE-like"/>
    <property type="match status" value="1"/>
</dbReference>
<evidence type="ECO:0000256" key="12">
    <source>
        <dbReference type="PIRNR" id="PIRNR006268"/>
    </source>
</evidence>
<sequence>MPEPKREVTFKKSATGLVAHFRAMASPCEVLVDSTDEHLIKSLAQHVADEAWRIESKFSRYRTDNIVFQINNAQGKPVIVDEETAELLDFAAQAYQLSDGMFDLTSGLLRQLWRFDGSDQIPTPEAAAALCQNIGWHHVNWQRPQLRLHAGMEIDFGGIGKEYAVDRAAAIVHQQSDCAVLINFGGDLYATAPPRHSPHWLVGIEQIGGGKSALIQLSKGGLATSGDANRFLLKDGVRYPHVINPKTGWPIMDAPRSVTVAAPSCVEAGLIATFAMLAGSGADDFLAEQAILHWIQH</sequence>
<dbReference type="PIRSF" id="PIRSF006268">
    <property type="entry name" value="ApbE"/>
    <property type="match status" value="1"/>
</dbReference>
<comment type="catalytic activity">
    <reaction evidence="11 12">
        <text>L-threonyl-[protein] + FAD = FMN-L-threonyl-[protein] + AMP + H(+)</text>
        <dbReference type="Rhea" id="RHEA:36847"/>
        <dbReference type="Rhea" id="RHEA-COMP:11060"/>
        <dbReference type="Rhea" id="RHEA-COMP:11061"/>
        <dbReference type="ChEBI" id="CHEBI:15378"/>
        <dbReference type="ChEBI" id="CHEBI:30013"/>
        <dbReference type="ChEBI" id="CHEBI:57692"/>
        <dbReference type="ChEBI" id="CHEBI:74257"/>
        <dbReference type="ChEBI" id="CHEBI:456215"/>
        <dbReference type="EC" id="2.7.1.180"/>
    </reaction>
</comment>
<evidence type="ECO:0000256" key="10">
    <source>
        <dbReference type="ARBA" id="ARBA00031306"/>
    </source>
</evidence>
<organism evidence="13 14">
    <name type="scientific">Zhongshania borealis</name>
    <dbReference type="NCBI Taxonomy" id="889488"/>
    <lineage>
        <taxon>Bacteria</taxon>
        <taxon>Pseudomonadati</taxon>
        <taxon>Pseudomonadota</taxon>
        <taxon>Gammaproteobacteria</taxon>
        <taxon>Cellvibrionales</taxon>
        <taxon>Spongiibacteraceae</taxon>
        <taxon>Zhongshania</taxon>
    </lineage>
</organism>
<dbReference type="InterPro" id="IPR024932">
    <property type="entry name" value="ApbE"/>
</dbReference>